<sequence>MRRLTIALALAAAAPVAPVAAQSWEPPPGCEGFLTVQQRGCMLSNHYTCEEDPDGDQWRVDFTEQGPVFASRINYETEWVESLGLVTRTRTVLGDDPEDPASLTTLLEEGIDTYDFTTVTNEEEVTHYAGADVLTGETVNIDGHELAVITYQTEVEGPEGVSRQEGTNYVDIENRMFLPGTTAMRNEDGTMGPERDNTPMKIIEPGEPGFFASSPIYDCGVQDISWEDAGQ</sequence>
<name>A0A5C5GGT9_9RHOB</name>
<dbReference type="Proteomes" id="UP000314011">
    <property type="component" value="Unassembled WGS sequence"/>
</dbReference>
<comment type="caution">
    <text evidence="2">The sequence shown here is derived from an EMBL/GenBank/DDBJ whole genome shotgun (WGS) entry which is preliminary data.</text>
</comment>
<dbReference type="OrthoDB" id="7844595at2"/>
<evidence type="ECO:0000313" key="2">
    <source>
        <dbReference type="EMBL" id="TNY33968.1"/>
    </source>
</evidence>
<keyword evidence="3" id="KW-1185">Reference proteome</keyword>
<accession>A0A5C5GGT9</accession>
<gene>
    <name evidence="2" type="ORF">FHY64_12095</name>
</gene>
<proteinExistence type="predicted"/>
<keyword evidence="1" id="KW-0732">Signal</keyword>
<dbReference type="AlphaFoldDB" id="A0A5C5GGT9"/>
<feature type="chain" id="PRO_5023126390" description="DUF3108 domain-containing protein" evidence="1">
    <location>
        <begin position="22"/>
        <end position="231"/>
    </location>
</feature>
<reference evidence="2 3" key="1">
    <citation type="submission" date="2019-06" db="EMBL/GenBank/DDBJ databases">
        <title>Genome of new Rhodobacteraceae sp. SM1903.</title>
        <authorList>
            <person name="Ren X."/>
        </authorList>
    </citation>
    <scope>NUCLEOTIDE SEQUENCE [LARGE SCALE GENOMIC DNA]</scope>
    <source>
        <strain evidence="2 3">SM1903</strain>
    </source>
</reference>
<dbReference type="RefSeq" id="WP_140194867.1">
    <property type="nucleotide sequence ID" value="NZ_CP065915.1"/>
</dbReference>
<feature type="signal peptide" evidence="1">
    <location>
        <begin position="1"/>
        <end position="21"/>
    </location>
</feature>
<dbReference type="EMBL" id="VFFF01000001">
    <property type="protein sequence ID" value="TNY33968.1"/>
    <property type="molecule type" value="Genomic_DNA"/>
</dbReference>
<organism evidence="2 3">
    <name type="scientific">Pelagovum pacificum</name>
    <dbReference type="NCBI Taxonomy" id="2588711"/>
    <lineage>
        <taxon>Bacteria</taxon>
        <taxon>Pseudomonadati</taxon>
        <taxon>Pseudomonadota</taxon>
        <taxon>Alphaproteobacteria</taxon>
        <taxon>Rhodobacterales</taxon>
        <taxon>Paracoccaceae</taxon>
        <taxon>Pelagovum</taxon>
    </lineage>
</organism>
<evidence type="ECO:0008006" key="4">
    <source>
        <dbReference type="Google" id="ProtNLM"/>
    </source>
</evidence>
<evidence type="ECO:0000256" key="1">
    <source>
        <dbReference type="SAM" id="SignalP"/>
    </source>
</evidence>
<protein>
    <recommendedName>
        <fullName evidence="4">DUF3108 domain-containing protein</fullName>
    </recommendedName>
</protein>
<evidence type="ECO:0000313" key="3">
    <source>
        <dbReference type="Proteomes" id="UP000314011"/>
    </source>
</evidence>